<dbReference type="EMBL" id="AM428393">
    <property type="protein sequence ID" value="CAN82259.1"/>
    <property type="molecule type" value="Genomic_DNA"/>
</dbReference>
<keyword evidence="2" id="KW-0611">Plant defense</keyword>
<dbReference type="PANTHER" id="PTHR33463:SF198">
    <property type="entry name" value="RPP4C3"/>
    <property type="match status" value="1"/>
</dbReference>
<dbReference type="Gene3D" id="3.40.50.300">
    <property type="entry name" value="P-loop containing nucleotide triphosphate hydrolases"/>
    <property type="match status" value="1"/>
</dbReference>
<proteinExistence type="predicted"/>
<dbReference type="Gene3D" id="1.10.8.430">
    <property type="entry name" value="Helical domain of apoptotic protease-activating factors"/>
    <property type="match status" value="1"/>
</dbReference>
<gene>
    <name evidence="5" type="ORF">VITISV_033477</name>
</gene>
<sequence length="339" mass="38656">MGVYNMASFLESRASTWNKIMDALRDNNINLIGVWGMGGVGKTTLVKQVAQQAKQQHLFTTQVYIDLSSIPDSQKLRQKIANALAFTLWEQNESRKADQLKKRLKERKILIILDDIWREVNLEEVGIPSEDMETYYAKTWGHKYVFQWNIYHQKKLGVFFMKTAGDSVEENLQLRPMAIQVVEECEGLPIAIVTIAKSFKDENVDVWKNALEQLGRSAPTNIRGVGKKEHSCLEWSYTHLKGDDVQSLFLLSGMLGYGDISMDHLLQYGMGLDLFVHIDSLEQARNRLLALVEILKASGLLLDSHEDGHNFEEERASSLLFMNANNKLARMHDVVREVA</sequence>
<accession>A5AJV1</accession>
<protein>
    <recommendedName>
        <fullName evidence="4">AAA+ ATPase domain-containing protein</fullName>
    </recommendedName>
</protein>
<dbReference type="GO" id="GO:0006952">
    <property type="term" value="P:defense response"/>
    <property type="evidence" value="ECO:0007669"/>
    <property type="project" value="UniProtKB-KW"/>
</dbReference>
<dbReference type="InterPro" id="IPR050905">
    <property type="entry name" value="Plant_NBS-LRR"/>
</dbReference>
<dbReference type="ExpressionAtlas" id="A5AJV1">
    <property type="expression patterns" value="baseline"/>
</dbReference>
<dbReference type="PANTHER" id="PTHR33463">
    <property type="entry name" value="NB-ARC DOMAIN-CONTAINING PROTEIN-RELATED"/>
    <property type="match status" value="1"/>
</dbReference>
<dbReference type="GO" id="GO:0043531">
    <property type="term" value="F:ADP binding"/>
    <property type="evidence" value="ECO:0007669"/>
    <property type="project" value="InterPro"/>
</dbReference>
<dbReference type="GO" id="GO:0005524">
    <property type="term" value="F:ATP binding"/>
    <property type="evidence" value="ECO:0007669"/>
    <property type="project" value="UniProtKB-KW"/>
</dbReference>
<dbReference type="SMART" id="SM00382">
    <property type="entry name" value="AAA"/>
    <property type="match status" value="1"/>
</dbReference>
<dbReference type="Pfam" id="PF00931">
    <property type="entry name" value="NB-ARC"/>
    <property type="match status" value="1"/>
</dbReference>
<dbReference type="InterPro" id="IPR027417">
    <property type="entry name" value="P-loop_NTPase"/>
</dbReference>
<dbReference type="InterPro" id="IPR002182">
    <property type="entry name" value="NB-ARC"/>
</dbReference>
<feature type="domain" description="AAA+ ATPase" evidence="4">
    <location>
        <begin position="28"/>
        <end position="186"/>
    </location>
</feature>
<dbReference type="InterPro" id="IPR003593">
    <property type="entry name" value="AAA+_ATPase"/>
</dbReference>
<evidence type="ECO:0000313" key="5">
    <source>
        <dbReference type="EMBL" id="CAN82259.1"/>
    </source>
</evidence>
<name>A5AJV1_VITVI</name>
<reference evidence="5" key="1">
    <citation type="journal article" date="2007" name="PLoS ONE">
        <title>The first genome sequence of an elite grapevine cultivar (Pinot noir Vitis vinifera L.): coping with a highly heterozygous genome.</title>
        <authorList>
            <person name="Velasco R."/>
            <person name="Zharkikh A."/>
            <person name="Troggio M."/>
            <person name="Cartwright D.A."/>
            <person name="Cestaro A."/>
            <person name="Pruss D."/>
            <person name="Pindo M."/>
            <person name="FitzGerald L.M."/>
            <person name="Vezzulli S."/>
            <person name="Reid J."/>
            <person name="Malacarne G."/>
            <person name="Iliev D."/>
            <person name="Coppola G."/>
            <person name="Wardell B."/>
            <person name="Micheletti D."/>
            <person name="Macalma T."/>
            <person name="Facci M."/>
            <person name="Mitchell J.T."/>
            <person name="Perazzolli M."/>
            <person name="Eldredge G."/>
            <person name="Gatto P."/>
            <person name="Oyzerski R."/>
            <person name="Moretto M."/>
            <person name="Gutin N."/>
            <person name="Stefanini M."/>
            <person name="Chen Y."/>
            <person name="Segala C."/>
            <person name="Davenport C."/>
            <person name="Dematte L."/>
            <person name="Mraz A."/>
            <person name="Battilana J."/>
            <person name="Stormo K."/>
            <person name="Costa F."/>
            <person name="Tao Q."/>
            <person name="Si-Ammour A."/>
            <person name="Harkins T."/>
            <person name="Lackey A."/>
            <person name="Perbost C."/>
            <person name="Taillon B."/>
            <person name="Stella A."/>
            <person name="Solovyev V."/>
            <person name="Fawcett J.A."/>
            <person name="Sterck L."/>
            <person name="Vandepoele K."/>
            <person name="Grando S.M."/>
            <person name="Toppo S."/>
            <person name="Moser C."/>
            <person name="Lanchbury J."/>
            <person name="Bogden R."/>
            <person name="Skolnick M."/>
            <person name="Sgaramella V."/>
            <person name="Bhatnagar S.K."/>
            <person name="Fontana P."/>
            <person name="Gutin A."/>
            <person name="Van de Peer Y."/>
            <person name="Salamini F."/>
            <person name="Viola R."/>
        </authorList>
    </citation>
    <scope>NUCLEOTIDE SEQUENCE</scope>
</reference>
<dbReference type="SUPFAM" id="SSF52540">
    <property type="entry name" value="P-loop containing nucleoside triphosphate hydrolases"/>
    <property type="match status" value="1"/>
</dbReference>
<dbReference type="PRINTS" id="PR00364">
    <property type="entry name" value="DISEASERSIST"/>
</dbReference>
<evidence type="ECO:0000256" key="3">
    <source>
        <dbReference type="ARBA" id="ARBA00022840"/>
    </source>
</evidence>
<evidence type="ECO:0000259" key="4">
    <source>
        <dbReference type="SMART" id="SM00382"/>
    </source>
</evidence>
<dbReference type="InterPro" id="IPR042197">
    <property type="entry name" value="Apaf_helical"/>
</dbReference>
<keyword evidence="1" id="KW-0547">Nucleotide-binding</keyword>
<organism evidence="5">
    <name type="scientific">Vitis vinifera</name>
    <name type="common">Grape</name>
    <dbReference type="NCBI Taxonomy" id="29760"/>
    <lineage>
        <taxon>Eukaryota</taxon>
        <taxon>Viridiplantae</taxon>
        <taxon>Streptophyta</taxon>
        <taxon>Embryophyta</taxon>
        <taxon>Tracheophyta</taxon>
        <taxon>Spermatophyta</taxon>
        <taxon>Magnoliopsida</taxon>
        <taxon>eudicotyledons</taxon>
        <taxon>Gunneridae</taxon>
        <taxon>Pentapetalae</taxon>
        <taxon>rosids</taxon>
        <taxon>Vitales</taxon>
        <taxon>Vitaceae</taxon>
        <taxon>Viteae</taxon>
        <taxon>Vitis</taxon>
    </lineage>
</organism>
<evidence type="ECO:0000256" key="1">
    <source>
        <dbReference type="ARBA" id="ARBA00022741"/>
    </source>
</evidence>
<evidence type="ECO:0000256" key="2">
    <source>
        <dbReference type="ARBA" id="ARBA00022821"/>
    </source>
</evidence>
<dbReference type="AlphaFoldDB" id="A5AJV1"/>
<keyword evidence="3" id="KW-0067">ATP-binding</keyword>